<dbReference type="GeneID" id="39586205"/>
<dbReference type="AlphaFoldDB" id="A0A427XIS9"/>
<evidence type="ECO:0000256" key="1">
    <source>
        <dbReference type="SAM" id="MobiDB-lite"/>
    </source>
</evidence>
<dbReference type="EMBL" id="RSCE01000011">
    <property type="protein sequence ID" value="RSH78756.1"/>
    <property type="molecule type" value="Genomic_DNA"/>
</dbReference>
<evidence type="ECO:0000313" key="2">
    <source>
        <dbReference type="EMBL" id="RSH78756.1"/>
    </source>
</evidence>
<feature type="region of interest" description="Disordered" evidence="1">
    <location>
        <begin position="238"/>
        <end position="258"/>
    </location>
</feature>
<sequence>MERIAIYPPRDGSPQGYLLSKNRAFDNDDGTPLRLPLNPEMIERYLPLVRVVDTTYPPDRKIKTHLCPALTTVRDFPFGQNAKLASVLQTSEYITFTRMGPPEMVGPNITCTCPIPPYPKTIQRLVLNLTIDVSHYGLPRGLEFYHLPNDLKHMVLIFVSDPAPQFGTTVPRAGFNNQVGETMYLWPVNAAFQTNTRYTFVNFDIIPRDWFGFQPSDDPVASTAEIMLDRGAARLLRNETRTWTTSPPRPSTSFGAKEKALQHLKESVSFLSLDKYRAQVGDKQSRLETEM</sequence>
<keyword evidence="3" id="KW-1185">Reference proteome</keyword>
<comment type="caution">
    <text evidence="2">The sequence shown here is derived from an EMBL/GenBank/DDBJ whole genome shotgun (WGS) entry which is preliminary data.</text>
</comment>
<evidence type="ECO:0000313" key="3">
    <source>
        <dbReference type="Proteomes" id="UP000279236"/>
    </source>
</evidence>
<gene>
    <name evidence="2" type="ORF">EHS24_001662</name>
</gene>
<accession>A0A427XIS9</accession>
<dbReference type="RefSeq" id="XP_028473903.1">
    <property type="nucleotide sequence ID" value="XM_028617440.1"/>
</dbReference>
<reference evidence="2 3" key="1">
    <citation type="submission" date="2018-11" db="EMBL/GenBank/DDBJ databases">
        <title>Genome sequence of Apiotrichum porosum DSM 27194.</title>
        <authorList>
            <person name="Aliyu H."/>
            <person name="Gorte O."/>
            <person name="Ochsenreither K."/>
        </authorList>
    </citation>
    <scope>NUCLEOTIDE SEQUENCE [LARGE SCALE GENOMIC DNA]</scope>
    <source>
        <strain evidence="2 3">DSM 27194</strain>
    </source>
</reference>
<protein>
    <submittedName>
        <fullName evidence="2">Uncharacterized protein</fullName>
    </submittedName>
</protein>
<proteinExistence type="predicted"/>
<name>A0A427XIS9_9TREE</name>
<dbReference type="Proteomes" id="UP000279236">
    <property type="component" value="Unassembled WGS sequence"/>
</dbReference>
<organism evidence="2 3">
    <name type="scientific">Apiotrichum porosum</name>
    <dbReference type="NCBI Taxonomy" id="105984"/>
    <lineage>
        <taxon>Eukaryota</taxon>
        <taxon>Fungi</taxon>
        <taxon>Dikarya</taxon>
        <taxon>Basidiomycota</taxon>
        <taxon>Agaricomycotina</taxon>
        <taxon>Tremellomycetes</taxon>
        <taxon>Trichosporonales</taxon>
        <taxon>Trichosporonaceae</taxon>
        <taxon>Apiotrichum</taxon>
    </lineage>
</organism>